<dbReference type="InterPro" id="IPR045851">
    <property type="entry name" value="AMP-bd_C_sf"/>
</dbReference>
<dbReference type="PANTHER" id="PTHR45527:SF1">
    <property type="entry name" value="FATTY ACID SYNTHASE"/>
    <property type="match status" value="1"/>
</dbReference>
<name>A0A2U8PQA5_9BRAD</name>
<dbReference type="SUPFAM" id="SSF52777">
    <property type="entry name" value="CoA-dependent acyltransferases"/>
    <property type="match status" value="2"/>
</dbReference>
<dbReference type="PROSITE" id="PS50075">
    <property type="entry name" value="CARRIER"/>
    <property type="match status" value="1"/>
</dbReference>
<reference evidence="7 8" key="1">
    <citation type="journal article" date="2017" name="Syst. Appl. Microbiol.">
        <title>Soybeans inoculated with root zone soils of Canadian native legumes harbour diverse and novel Bradyrhizobium spp. that possess agricultural potential.</title>
        <authorList>
            <person name="Bromfield E.S.P."/>
            <person name="Cloutier S."/>
            <person name="Tambong J.T."/>
            <person name="Tran Thi T.V."/>
        </authorList>
    </citation>
    <scope>NUCLEOTIDE SEQUENCE [LARGE SCALE GENOMIC DNA]</scope>
    <source>
        <strain evidence="7 8">39S1MB</strain>
    </source>
</reference>
<dbReference type="FunFam" id="1.10.1200.10:FF:000005">
    <property type="entry name" value="Nonribosomal peptide synthetase 1"/>
    <property type="match status" value="1"/>
</dbReference>
<evidence type="ECO:0000256" key="5">
    <source>
        <dbReference type="SAM" id="MobiDB-lite"/>
    </source>
</evidence>
<evidence type="ECO:0000259" key="6">
    <source>
        <dbReference type="PROSITE" id="PS50075"/>
    </source>
</evidence>
<dbReference type="Pfam" id="PF13193">
    <property type="entry name" value="AMP-binding_C"/>
    <property type="match status" value="1"/>
</dbReference>
<dbReference type="RefSeq" id="WP_094892786.1">
    <property type="nucleotide sequence ID" value="NZ_CP029426.2"/>
</dbReference>
<dbReference type="InterPro" id="IPR000873">
    <property type="entry name" value="AMP-dep_synth/lig_dom"/>
</dbReference>
<dbReference type="Proteomes" id="UP000215884">
    <property type="component" value="Chromosome"/>
</dbReference>
<gene>
    <name evidence="7" type="ORF">CIT40_06300</name>
</gene>
<dbReference type="InterPro" id="IPR010071">
    <property type="entry name" value="AA_adenyl_dom"/>
</dbReference>
<dbReference type="NCBIfam" id="TIGR01733">
    <property type="entry name" value="AA-adenyl-dom"/>
    <property type="match status" value="1"/>
</dbReference>
<dbReference type="PROSITE" id="PS00012">
    <property type="entry name" value="PHOSPHOPANTETHEINE"/>
    <property type="match status" value="1"/>
</dbReference>
<dbReference type="InterPro" id="IPR009081">
    <property type="entry name" value="PP-bd_ACP"/>
</dbReference>
<dbReference type="InterPro" id="IPR001242">
    <property type="entry name" value="Condensation_dom"/>
</dbReference>
<dbReference type="Pfam" id="PF00550">
    <property type="entry name" value="PP-binding"/>
    <property type="match status" value="1"/>
</dbReference>
<dbReference type="InterPro" id="IPR025110">
    <property type="entry name" value="AMP-bd_C"/>
</dbReference>
<dbReference type="InterPro" id="IPR006162">
    <property type="entry name" value="Ppantetheine_attach_site"/>
</dbReference>
<dbReference type="PROSITE" id="PS00455">
    <property type="entry name" value="AMP_BINDING"/>
    <property type="match status" value="1"/>
</dbReference>
<dbReference type="CDD" id="cd19531">
    <property type="entry name" value="LCL_NRPS-like"/>
    <property type="match status" value="1"/>
</dbReference>
<evidence type="ECO:0000313" key="7">
    <source>
        <dbReference type="EMBL" id="AWL99674.1"/>
    </source>
</evidence>
<protein>
    <submittedName>
        <fullName evidence="7">Amino acid adenylation domain-containing protein</fullName>
    </submittedName>
</protein>
<dbReference type="InterPro" id="IPR023213">
    <property type="entry name" value="CAT-like_dom_sf"/>
</dbReference>
<dbReference type="PANTHER" id="PTHR45527">
    <property type="entry name" value="NONRIBOSOMAL PEPTIDE SYNTHETASE"/>
    <property type="match status" value="1"/>
</dbReference>
<dbReference type="SUPFAM" id="SSF53474">
    <property type="entry name" value="alpha/beta-Hydrolases"/>
    <property type="match status" value="1"/>
</dbReference>
<dbReference type="GO" id="GO:0044550">
    <property type="term" value="P:secondary metabolite biosynthetic process"/>
    <property type="evidence" value="ECO:0007669"/>
    <property type="project" value="UniProtKB-ARBA"/>
</dbReference>
<dbReference type="InterPro" id="IPR020845">
    <property type="entry name" value="AMP-binding_CS"/>
</dbReference>
<dbReference type="Gene3D" id="3.30.559.10">
    <property type="entry name" value="Chloramphenicol acetyltransferase-like domain"/>
    <property type="match status" value="1"/>
</dbReference>
<dbReference type="FunFam" id="3.40.50.12780:FF:000012">
    <property type="entry name" value="Non-ribosomal peptide synthetase"/>
    <property type="match status" value="1"/>
</dbReference>
<dbReference type="InterPro" id="IPR001031">
    <property type="entry name" value="Thioesterase"/>
</dbReference>
<dbReference type="Gene3D" id="3.30.559.30">
    <property type="entry name" value="Nonribosomal peptide synthetase, condensation domain"/>
    <property type="match status" value="1"/>
</dbReference>
<comment type="cofactor">
    <cofactor evidence="1">
        <name>pantetheine 4'-phosphate</name>
        <dbReference type="ChEBI" id="CHEBI:47942"/>
    </cofactor>
</comment>
<dbReference type="KEGG" id="brq:CIT40_06300"/>
<dbReference type="GO" id="GO:0031177">
    <property type="term" value="F:phosphopantetheine binding"/>
    <property type="evidence" value="ECO:0007669"/>
    <property type="project" value="TreeGrafter"/>
</dbReference>
<dbReference type="FunFam" id="3.40.50.980:FF:000001">
    <property type="entry name" value="Non-ribosomal peptide synthetase"/>
    <property type="match status" value="1"/>
</dbReference>
<dbReference type="OrthoDB" id="9803968at2"/>
<dbReference type="SUPFAM" id="SSF56801">
    <property type="entry name" value="Acetyl-CoA synthetase-like"/>
    <property type="match status" value="1"/>
</dbReference>
<evidence type="ECO:0000256" key="2">
    <source>
        <dbReference type="ARBA" id="ARBA00006432"/>
    </source>
</evidence>
<evidence type="ECO:0000256" key="3">
    <source>
        <dbReference type="ARBA" id="ARBA00022450"/>
    </source>
</evidence>
<keyword evidence="8" id="KW-1185">Reference proteome</keyword>
<accession>A0A2U8PQA5</accession>
<feature type="domain" description="Carrier" evidence="6">
    <location>
        <begin position="1010"/>
        <end position="1084"/>
    </location>
</feature>
<keyword evidence="3" id="KW-0596">Phosphopantetheine</keyword>
<evidence type="ECO:0000313" key="8">
    <source>
        <dbReference type="Proteomes" id="UP000215884"/>
    </source>
</evidence>
<dbReference type="Gene3D" id="3.40.50.1820">
    <property type="entry name" value="alpha/beta hydrolase"/>
    <property type="match status" value="1"/>
</dbReference>
<feature type="region of interest" description="Disordered" evidence="5">
    <location>
        <begin position="990"/>
        <end position="1013"/>
    </location>
</feature>
<dbReference type="Pfam" id="PF00501">
    <property type="entry name" value="AMP-binding"/>
    <property type="match status" value="1"/>
</dbReference>
<dbReference type="CDD" id="cd12116">
    <property type="entry name" value="A_NRPS_Ta1_like"/>
    <property type="match status" value="1"/>
</dbReference>
<dbReference type="Gene3D" id="2.30.38.10">
    <property type="entry name" value="Luciferase, Domain 3"/>
    <property type="match status" value="1"/>
</dbReference>
<dbReference type="FunFam" id="3.30.559.10:FF:000012">
    <property type="entry name" value="Non-ribosomal peptide synthetase"/>
    <property type="match status" value="1"/>
</dbReference>
<dbReference type="Gene3D" id="3.40.50.980">
    <property type="match status" value="2"/>
</dbReference>
<dbReference type="FunFam" id="2.30.38.10:FF:000001">
    <property type="entry name" value="Non-ribosomal peptide synthetase PvdI"/>
    <property type="match status" value="1"/>
</dbReference>
<dbReference type="GO" id="GO:0003824">
    <property type="term" value="F:catalytic activity"/>
    <property type="evidence" value="ECO:0007669"/>
    <property type="project" value="InterPro"/>
</dbReference>
<dbReference type="InterPro" id="IPR029058">
    <property type="entry name" value="AB_hydrolase_fold"/>
</dbReference>
<dbReference type="GO" id="GO:0005829">
    <property type="term" value="C:cytosol"/>
    <property type="evidence" value="ECO:0007669"/>
    <property type="project" value="TreeGrafter"/>
</dbReference>
<evidence type="ECO:0000256" key="4">
    <source>
        <dbReference type="ARBA" id="ARBA00022553"/>
    </source>
</evidence>
<organism evidence="7 8">
    <name type="scientific">Bradyrhizobium amphicarpaeae</name>
    <dbReference type="NCBI Taxonomy" id="1404768"/>
    <lineage>
        <taxon>Bacteria</taxon>
        <taxon>Pseudomonadati</taxon>
        <taxon>Pseudomonadota</taxon>
        <taxon>Alphaproteobacteria</taxon>
        <taxon>Hyphomicrobiales</taxon>
        <taxon>Nitrobacteraceae</taxon>
        <taxon>Bradyrhizobium</taxon>
    </lineage>
</organism>
<reference evidence="7 8" key="2">
    <citation type="journal article" date="2019" name="Int. J. Syst. Evol. Microbiol.">
        <title>Description and complete genome sequence of Bradyrhizobium amphicarpaeae sp. nov., harbouring photosystem and nitrogen-fixation genes.</title>
        <authorList>
            <person name="Bromfield E.S.P."/>
            <person name="Cloutier S."/>
            <person name="Nguyen H.D.T."/>
        </authorList>
    </citation>
    <scope>NUCLEOTIDE SEQUENCE [LARGE SCALE GENOMIC DNA]</scope>
    <source>
        <strain evidence="7 8">39S1MB</strain>
    </source>
</reference>
<sequence length="1342" mass="147907">MSDISSAPLELPNPPPLTVRSPGSRVPLSHAQEGLWFLEQLGLVGAAYNMPWMLKLEGTLDAAALEQSFGDVVRRHESLRTRFETVDGRGFQVVDQAGAFHLDTVDLSTLGDDERRAETGRLMSEDGRRLFDLSAGPLFRVTLLRLSKNQHIVLVNMHHIISDAWSIGVMFAEITALYAARVARQVSPLESLPVQYADYALWQREWLGGEVQTRQLEYWKRQLAGAPQALALPTYRARPQIQSFRGASRGFSLTPQLSSDLRGLARREKATPYMVFLAAFSVLLVRYSGQRDILIGSPFAGRGLPELEAMVGCFVNMLVMRTDVSDDPSFRDLLQRVKETTLSAYENQDVPLEKVVEALQPHRDLSRLPLFQVALILLNVPPAQLDLPGLRVSQVATEHVTTRFDLSLTLYETSSGVRGWFEYASDLFDDDTIVRIVGHFGNLLSAIVAGPDVRVSELKLLNAREHSHLITEWNATAADYPAEKCVGELFVEQVGRTPHAVAVVGEANQLTYRELNMRSNRLAHHLRGLGVKPDDRVAICAQRGVEMLVALLAVLKAGGAYVPMDPTFPIRRLADMLADCAPRAILSDAETMRILAGHTGDLPLIDLANEALWTNGPERNISPAAIGLRPESLAYVIYTSGSTGRPKGVMVEHRSLVNLLTSMSELVGMNPADRLLSVTTVAFDIAGLELLMPLLVGARVVIADRKTSSDPRRMMDLLLREQITVLQATPASWRALIESGWVGEPRLRALCGGEALTADLADQLLRRTSACWNVYGPTETTIWSSAHAIKQPAHPSTVVPIGRPISNTRIYVLDEHRAPVPIGVVGEIYIAGTGVARGYLNRPELTGERFVTEPFATDPDARMYRTGDLGRLLPEGSIEYLGRNDFQVKLRGYRIELGEIEAALMGHASVRQAVVVAREDRADDPRLVAYVVENRGTSVKRHRERESRPRAMGTLSDDLRTHLQRHLPDYMVPSTFVVLDALPLTLNGKLDRSSLPAPSGHSRTSRAYEPPRGKLETMLAQTWSEFLEIDRVGRDDNFFELGGHSLLAVRVVNELSRRGTEISLAKLFASPTIALLVGEEAGSDGRTSDGAAITLRAEGSGAPLFLAPDLFNQMIYGPILTRHLRGGFPVYGLTIGQVAAASARTIEAIARGLVRTIRSIHPCGPYRLAGWSFGGILAYEIARQLVDESETVQFLGLIDAPYGRPRSPSKTSDVVFLRNYIGSRTGGRMHRSDFRSMVLECREKALLPWSSTEEDVRHMIAQSRTRERAGSQYVGAAIPIALQLFTAAENPLDDRLYGWDRVVQAPRIHKTVVQGTHHSMLQSPYVASLGKVFSDAILLPAG</sequence>
<dbReference type="FunFam" id="3.30.300.30:FF:000010">
    <property type="entry name" value="Enterobactin synthetase component F"/>
    <property type="match status" value="1"/>
</dbReference>
<feature type="region of interest" description="Disordered" evidence="5">
    <location>
        <begin position="1"/>
        <end position="25"/>
    </location>
</feature>
<dbReference type="Pfam" id="PF00975">
    <property type="entry name" value="Thioesterase"/>
    <property type="match status" value="1"/>
</dbReference>
<dbReference type="SUPFAM" id="SSF47336">
    <property type="entry name" value="ACP-like"/>
    <property type="match status" value="1"/>
</dbReference>
<dbReference type="Gene3D" id="3.30.300.30">
    <property type="match status" value="1"/>
</dbReference>
<dbReference type="GO" id="GO:0043041">
    <property type="term" value="P:amino acid activation for nonribosomal peptide biosynthetic process"/>
    <property type="evidence" value="ECO:0007669"/>
    <property type="project" value="TreeGrafter"/>
</dbReference>
<keyword evidence="4" id="KW-0597">Phosphoprotein</keyword>
<comment type="similarity">
    <text evidence="2">Belongs to the ATP-dependent AMP-binding enzyme family.</text>
</comment>
<dbReference type="Pfam" id="PF00668">
    <property type="entry name" value="Condensation"/>
    <property type="match status" value="1"/>
</dbReference>
<dbReference type="Gene3D" id="1.10.1200.10">
    <property type="entry name" value="ACP-like"/>
    <property type="match status" value="1"/>
</dbReference>
<proteinExistence type="inferred from homology"/>
<evidence type="ECO:0000256" key="1">
    <source>
        <dbReference type="ARBA" id="ARBA00001957"/>
    </source>
</evidence>
<dbReference type="InterPro" id="IPR036736">
    <property type="entry name" value="ACP-like_sf"/>
</dbReference>
<dbReference type="EMBL" id="CP029426">
    <property type="protein sequence ID" value="AWL99674.1"/>
    <property type="molecule type" value="Genomic_DNA"/>
</dbReference>